<evidence type="ECO:0000256" key="1">
    <source>
        <dbReference type="ARBA" id="ARBA00022737"/>
    </source>
</evidence>
<dbReference type="InterPro" id="IPR011990">
    <property type="entry name" value="TPR-like_helical_dom_sf"/>
</dbReference>
<comment type="caution">
    <text evidence="3">The sequence shown here is derived from an EMBL/GenBank/DDBJ whole genome shotgun (WGS) entry which is preliminary data.</text>
</comment>
<dbReference type="GO" id="GO:0003723">
    <property type="term" value="F:RNA binding"/>
    <property type="evidence" value="ECO:0007669"/>
    <property type="project" value="InterPro"/>
</dbReference>
<dbReference type="Gene3D" id="1.25.40.10">
    <property type="entry name" value="Tetratricopeptide repeat domain"/>
    <property type="match status" value="5"/>
</dbReference>
<dbReference type="PANTHER" id="PTHR47926">
    <property type="entry name" value="PENTATRICOPEPTIDE REPEAT-CONTAINING PROTEIN"/>
    <property type="match status" value="1"/>
</dbReference>
<keyword evidence="4" id="KW-1185">Reference proteome</keyword>
<dbReference type="FunFam" id="1.25.40.10:FF:000348">
    <property type="entry name" value="Pentatricopeptide repeat-containing protein chloroplastic"/>
    <property type="match status" value="1"/>
</dbReference>
<dbReference type="PANTHER" id="PTHR47926:SF436">
    <property type="entry name" value="PENTATRICOPEPTIDE REPEAT-CONTAINING PROTEIN ELI1, CHLOROPLASTIC-LIKE ISOFORM X2"/>
    <property type="match status" value="1"/>
</dbReference>
<gene>
    <name evidence="3" type="ORF">NE237_012431</name>
</gene>
<dbReference type="InterPro" id="IPR046848">
    <property type="entry name" value="E_motif"/>
</dbReference>
<dbReference type="FunFam" id="1.25.40.10:FF:000184">
    <property type="entry name" value="Pentatricopeptide repeat-containing protein, chloroplastic"/>
    <property type="match status" value="1"/>
</dbReference>
<dbReference type="Pfam" id="PF20431">
    <property type="entry name" value="E_motif"/>
    <property type="match status" value="1"/>
</dbReference>
<feature type="repeat" description="PPR" evidence="2">
    <location>
        <begin position="346"/>
        <end position="380"/>
    </location>
</feature>
<organism evidence="3 4">
    <name type="scientific">Protea cynaroides</name>
    <dbReference type="NCBI Taxonomy" id="273540"/>
    <lineage>
        <taxon>Eukaryota</taxon>
        <taxon>Viridiplantae</taxon>
        <taxon>Streptophyta</taxon>
        <taxon>Embryophyta</taxon>
        <taxon>Tracheophyta</taxon>
        <taxon>Spermatophyta</taxon>
        <taxon>Magnoliopsida</taxon>
        <taxon>Proteales</taxon>
        <taxon>Proteaceae</taxon>
        <taxon>Protea</taxon>
    </lineage>
</organism>
<dbReference type="OrthoDB" id="330671at2759"/>
<feature type="repeat" description="PPR" evidence="2">
    <location>
        <begin position="245"/>
        <end position="279"/>
    </location>
</feature>
<dbReference type="Proteomes" id="UP001141806">
    <property type="component" value="Unassembled WGS sequence"/>
</dbReference>
<dbReference type="InterPro" id="IPR046960">
    <property type="entry name" value="PPR_At4g14850-like_plant"/>
</dbReference>
<sequence length="576" mass="65246">MSCFSSLCALRRQLKTSNPIKIITLLQPWTSMEDFKQIHAHFLRSNRIMDSFIAAKMLEFCAVSAQNIDYALRMFNNTDQRDAYLWTAMIRGFVKVRMPEKAIEFYCLMRSEGVQPNKFTFLFALKAYSSIYNYQEGMVLHGKLLKNGLHFDEFLRNALIHMYSKCRDIMAARRLFYEIPTDNAVNWNTIICACFVCGDIESAQKLFDEMPNKNVESWNAVISGYSKCGLVDVARSLFDIMPEKDLVSWSVMISSYVRSRRAAEALNVFKDMQLSGIQPDSVTMASVLSACAQVGALDMGRWIHAYVSKNKLRHDVFLGTSLVDMYAKCGCIDTALQVFNSMPKRNVSSWNALLCGLAMHGQGDEALVLFKQMESFGVVPNDVTFVAVLSACSHIGSVDEGWKQFDRMDKEFSIIPKIEHYGCMVDILGRAGLIDEAKNLIKSMPMEPNVIVWGALLTACKIHGDTDVGEDVVRGLEKMVPADGWCYVLLSNIYAARNQWGSVEKMRKTMRNIGIKEKVPGCSSVEVDGVVHELFVNDKSHPDWRDIYEVTNRINNHLEVEGYVSNPSWVLYNIDE</sequence>
<reference evidence="3" key="1">
    <citation type="journal article" date="2023" name="Plant J.">
        <title>The genome of the king protea, Protea cynaroides.</title>
        <authorList>
            <person name="Chang J."/>
            <person name="Duong T.A."/>
            <person name="Schoeman C."/>
            <person name="Ma X."/>
            <person name="Roodt D."/>
            <person name="Barker N."/>
            <person name="Li Z."/>
            <person name="Van de Peer Y."/>
            <person name="Mizrachi E."/>
        </authorList>
    </citation>
    <scope>NUCLEOTIDE SEQUENCE</scope>
    <source>
        <tissue evidence="3">Young leaves</tissue>
    </source>
</reference>
<protein>
    <recommendedName>
        <fullName evidence="5">Chlororespiratory reduction 4</fullName>
    </recommendedName>
</protein>
<evidence type="ECO:0000256" key="2">
    <source>
        <dbReference type="PROSITE-ProRule" id="PRU00708"/>
    </source>
</evidence>
<dbReference type="Pfam" id="PF01535">
    <property type="entry name" value="PPR"/>
    <property type="match status" value="2"/>
</dbReference>
<feature type="repeat" description="PPR" evidence="2">
    <location>
        <begin position="82"/>
        <end position="116"/>
    </location>
</feature>
<evidence type="ECO:0000313" key="3">
    <source>
        <dbReference type="EMBL" id="KAJ4955648.1"/>
    </source>
</evidence>
<proteinExistence type="predicted"/>
<dbReference type="SUPFAM" id="SSF48452">
    <property type="entry name" value="TPR-like"/>
    <property type="match status" value="1"/>
</dbReference>
<dbReference type="AlphaFoldDB" id="A0A9Q0GXH0"/>
<dbReference type="Pfam" id="PF13041">
    <property type="entry name" value="PPR_2"/>
    <property type="match status" value="4"/>
</dbReference>
<dbReference type="NCBIfam" id="TIGR00756">
    <property type="entry name" value="PPR"/>
    <property type="match status" value="6"/>
</dbReference>
<name>A0A9Q0GXH0_9MAGN</name>
<dbReference type="PROSITE" id="PS51375">
    <property type="entry name" value="PPR"/>
    <property type="match status" value="4"/>
</dbReference>
<feature type="repeat" description="PPR" evidence="2">
    <location>
        <begin position="183"/>
        <end position="217"/>
    </location>
</feature>
<keyword evidence="1" id="KW-0677">Repeat</keyword>
<dbReference type="FunFam" id="1.25.40.10:FF:000470">
    <property type="entry name" value="Pentatricopeptide repeat-containing protein At5g66520"/>
    <property type="match status" value="1"/>
</dbReference>
<dbReference type="EMBL" id="JAMYWD010000011">
    <property type="protein sequence ID" value="KAJ4955648.1"/>
    <property type="molecule type" value="Genomic_DNA"/>
</dbReference>
<evidence type="ECO:0008006" key="5">
    <source>
        <dbReference type="Google" id="ProtNLM"/>
    </source>
</evidence>
<dbReference type="GO" id="GO:0009451">
    <property type="term" value="P:RNA modification"/>
    <property type="evidence" value="ECO:0007669"/>
    <property type="project" value="InterPro"/>
</dbReference>
<evidence type="ECO:0000313" key="4">
    <source>
        <dbReference type="Proteomes" id="UP001141806"/>
    </source>
</evidence>
<dbReference type="InterPro" id="IPR002885">
    <property type="entry name" value="PPR_rpt"/>
</dbReference>
<accession>A0A9Q0GXH0</accession>